<proteinExistence type="predicted"/>
<dbReference type="AlphaFoldDB" id="A0AAD6U5I8"/>
<feature type="region of interest" description="Disordered" evidence="1">
    <location>
        <begin position="41"/>
        <end position="62"/>
    </location>
</feature>
<comment type="caution">
    <text evidence="2">The sequence shown here is derived from an EMBL/GenBank/DDBJ whole genome shotgun (WGS) entry which is preliminary data.</text>
</comment>
<sequence length="113" mass="12869">FGVSKRRFRLMNVAPEYSAQTQAKIPCALAALHNFIRIHDPDDFSDDGPGQGGPRNPTFTLREIDGDNRREFPEEELGRFVSPAEKARAEAFRDGIAQEMWAQYILEDDENNE</sequence>
<gene>
    <name evidence="2" type="ORF">B0H15DRAFT_783006</name>
</gene>
<evidence type="ECO:0000256" key="1">
    <source>
        <dbReference type="SAM" id="MobiDB-lite"/>
    </source>
</evidence>
<accession>A0AAD6U5I8</accession>
<reference evidence="2" key="1">
    <citation type="submission" date="2023-03" db="EMBL/GenBank/DDBJ databases">
        <title>Massive genome expansion in bonnet fungi (Mycena s.s.) driven by repeated elements and novel gene families across ecological guilds.</title>
        <authorList>
            <consortium name="Lawrence Berkeley National Laboratory"/>
            <person name="Harder C.B."/>
            <person name="Miyauchi S."/>
            <person name="Viragh M."/>
            <person name="Kuo A."/>
            <person name="Thoen E."/>
            <person name="Andreopoulos B."/>
            <person name="Lu D."/>
            <person name="Skrede I."/>
            <person name="Drula E."/>
            <person name="Henrissat B."/>
            <person name="Morin E."/>
            <person name="Kohler A."/>
            <person name="Barry K."/>
            <person name="LaButti K."/>
            <person name="Morin E."/>
            <person name="Salamov A."/>
            <person name="Lipzen A."/>
            <person name="Mereny Z."/>
            <person name="Hegedus B."/>
            <person name="Baldrian P."/>
            <person name="Stursova M."/>
            <person name="Weitz H."/>
            <person name="Taylor A."/>
            <person name="Grigoriev I.V."/>
            <person name="Nagy L.G."/>
            <person name="Martin F."/>
            <person name="Kauserud H."/>
        </authorList>
    </citation>
    <scope>NUCLEOTIDE SEQUENCE</scope>
    <source>
        <strain evidence="2">CBHHK173m</strain>
    </source>
</reference>
<dbReference type="Proteomes" id="UP001222325">
    <property type="component" value="Unassembled WGS sequence"/>
</dbReference>
<dbReference type="EMBL" id="JARJCN010000034">
    <property type="protein sequence ID" value="KAJ7085377.1"/>
    <property type="molecule type" value="Genomic_DNA"/>
</dbReference>
<keyword evidence="3" id="KW-1185">Reference proteome</keyword>
<name>A0AAD6U5I8_9AGAR</name>
<evidence type="ECO:0000313" key="3">
    <source>
        <dbReference type="Proteomes" id="UP001222325"/>
    </source>
</evidence>
<evidence type="ECO:0000313" key="2">
    <source>
        <dbReference type="EMBL" id="KAJ7085377.1"/>
    </source>
</evidence>
<protein>
    <submittedName>
        <fullName evidence="2">Uncharacterized protein</fullName>
    </submittedName>
</protein>
<feature type="non-terminal residue" evidence="2">
    <location>
        <position position="1"/>
    </location>
</feature>
<organism evidence="2 3">
    <name type="scientific">Mycena belliarum</name>
    <dbReference type="NCBI Taxonomy" id="1033014"/>
    <lineage>
        <taxon>Eukaryota</taxon>
        <taxon>Fungi</taxon>
        <taxon>Dikarya</taxon>
        <taxon>Basidiomycota</taxon>
        <taxon>Agaricomycotina</taxon>
        <taxon>Agaricomycetes</taxon>
        <taxon>Agaricomycetidae</taxon>
        <taxon>Agaricales</taxon>
        <taxon>Marasmiineae</taxon>
        <taxon>Mycenaceae</taxon>
        <taxon>Mycena</taxon>
    </lineage>
</organism>